<dbReference type="PANTHER" id="PTHR46223">
    <property type="entry name" value="HISTONE-LYSINE N-METHYLTRANSFERASE SUV39H"/>
    <property type="match status" value="1"/>
</dbReference>
<dbReference type="InterPro" id="IPR007728">
    <property type="entry name" value="Pre-SET_dom"/>
</dbReference>
<evidence type="ECO:0000259" key="8">
    <source>
        <dbReference type="PROSITE" id="PS50280"/>
    </source>
</evidence>
<evidence type="ECO:0000259" key="9">
    <source>
        <dbReference type="PROSITE" id="PS50867"/>
    </source>
</evidence>
<reference evidence="10" key="2">
    <citation type="submission" date="2022-06" db="UniProtKB">
        <authorList>
            <consortium name="EnsemblMetazoa"/>
        </authorList>
    </citation>
    <scope>IDENTIFICATION</scope>
    <source>
        <strain evidence="10">DF5081</strain>
    </source>
</reference>
<keyword evidence="3" id="KW-0489">Methyltransferase</keyword>
<dbReference type="Pfam" id="PF05033">
    <property type="entry name" value="Pre-SET"/>
    <property type="match status" value="1"/>
</dbReference>
<dbReference type="Gene3D" id="2.170.270.10">
    <property type="entry name" value="SET domain"/>
    <property type="match status" value="1"/>
</dbReference>
<dbReference type="PROSITE" id="PS50867">
    <property type="entry name" value="PRE_SET"/>
    <property type="match status" value="1"/>
</dbReference>
<dbReference type="PROSITE" id="PS50280">
    <property type="entry name" value="SET"/>
    <property type="match status" value="1"/>
</dbReference>
<proteinExistence type="predicted"/>
<dbReference type="GO" id="GO:0042054">
    <property type="term" value="F:histone methyltransferase activity"/>
    <property type="evidence" value="ECO:0007669"/>
    <property type="project" value="InterPro"/>
</dbReference>
<keyword evidence="11" id="KW-1185">Reference proteome</keyword>
<dbReference type="Proteomes" id="UP000005237">
    <property type="component" value="Unassembled WGS sequence"/>
</dbReference>
<sequence>MNYEKIRTSQPGPGISEDEWNDEFDGCDCENECSAEKKCSCLMGGSDNYSNDFKLLPKEGTLLVECSDKCSCSWFEKTCRNRLLQNGIKKSLKIFETSVKGHGVKAGEPIRAGEFVCEYAGEVLGEEEVERRCEEFKERDNYTLTLKEHFGVDNTLKTFIDPRLRGNIGRFLNHSCDPNCEVVIVRLGRMIPTAGIFAKRDIQSGEELCYDYGSSAIKEGEERKL</sequence>
<dbReference type="GO" id="GO:0005694">
    <property type="term" value="C:chromosome"/>
    <property type="evidence" value="ECO:0007669"/>
    <property type="project" value="UniProtKB-SubCell"/>
</dbReference>
<dbReference type="OMA" id="QNGPLNC"/>
<dbReference type="EnsemblMetazoa" id="CJA15012.1">
    <property type="protein sequence ID" value="CJA15012.1"/>
    <property type="gene ID" value="WBGene00134216"/>
</dbReference>
<evidence type="ECO:0000256" key="1">
    <source>
        <dbReference type="ARBA" id="ARBA00004286"/>
    </source>
</evidence>
<dbReference type="InterPro" id="IPR050973">
    <property type="entry name" value="H3K9_Histone-Lys_N-MTase"/>
</dbReference>
<keyword evidence="6" id="KW-0479">Metal-binding</keyword>
<keyword evidence="7" id="KW-0862">Zinc</keyword>
<organism evidence="10 11">
    <name type="scientific">Caenorhabditis japonica</name>
    <dbReference type="NCBI Taxonomy" id="281687"/>
    <lineage>
        <taxon>Eukaryota</taxon>
        <taxon>Metazoa</taxon>
        <taxon>Ecdysozoa</taxon>
        <taxon>Nematoda</taxon>
        <taxon>Chromadorea</taxon>
        <taxon>Rhabditida</taxon>
        <taxon>Rhabditina</taxon>
        <taxon>Rhabditomorpha</taxon>
        <taxon>Rhabditoidea</taxon>
        <taxon>Rhabditidae</taxon>
        <taxon>Peloderinae</taxon>
        <taxon>Caenorhabditis</taxon>
    </lineage>
</organism>
<feature type="domain" description="SET" evidence="8">
    <location>
        <begin position="90"/>
        <end position="213"/>
    </location>
</feature>
<evidence type="ECO:0000256" key="2">
    <source>
        <dbReference type="ARBA" id="ARBA00022454"/>
    </source>
</evidence>
<dbReference type="AlphaFoldDB" id="A0A8R1I2D9"/>
<protein>
    <recommendedName>
        <fullName evidence="12">SET domain-containing protein</fullName>
    </recommendedName>
</protein>
<name>A0A8R1I2D9_CAEJA</name>
<dbReference type="GO" id="GO:0032259">
    <property type="term" value="P:methylation"/>
    <property type="evidence" value="ECO:0007669"/>
    <property type="project" value="UniProtKB-KW"/>
</dbReference>
<accession>A0A8R1I2D9</accession>
<dbReference type="PANTHER" id="PTHR46223:SF3">
    <property type="entry name" value="HISTONE-LYSINE N-METHYLTRANSFERASE SET-23"/>
    <property type="match status" value="1"/>
</dbReference>
<evidence type="ECO:0000256" key="7">
    <source>
        <dbReference type="ARBA" id="ARBA00022833"/>
    </source>
</evidence>
<dbReference type="InterPro" id="IPR001214">
    <property type="entry name" value="SET_dom"/>
</dbReference>
<dbReference type="GO" id="GO:0008270">
    <property type="term" value="F:zinc ion binding"/>
    <property type="evidence" value="ECO:0007669"/>
    <property type="project" value="InterPro"/>
</dbReference>
<evidence type="ECO:0000256" key="4">
    <source>
        <dbReference type="ARBA" id="ARBA00022679"/>
    </source>
</evidence>
<feature type="domain" description="Pre-SET" evidence="9">
    <location>
        <begin position="25"/>
        <end position="87"/>
    </location>
</feature>
<evidence type="ECO:0000256" key="6">
    <source>
        <dbReference type="ARBA" id="ARBA00022723"/>
    </source>
</evidence>
<dbReference type="SMART" id="SM00317">
    <property type="entry name" value="SET"/>
    <property type="match status" value="1"/>
</dbReference>
<evidence type="ECO:0000256" key="5">
    <source>
        <dbReference type="ARBA" id="ARBA00022691"/>
    </source>
</evidence>
<keyword evidence="2" id="KW-0158">Chromosome</keyword>
<dbReference type="SUPFAM" id="SSF82199">
    <property type="entry name" value="SET domain"/>
    <property type="match status" value="1"/>
</dbReference>
<keyword evidence="5" id="KW-0949">S-adenosyl-L-methionine</keyword>
<keyword evidence="4" id="KW-0808">Transferase</keyword>
<dbReference type="GO" id="GO:0005634">
    <property type="term" value="C:nucleus"/>
    <property type="evidence" value="ECO:0007669"/>
    <property type="project" value="InterPro"/>
</dbReference>
<evidence type="ECO:0000313" key="11">
    <source>
        <dbReference type="Proteomes" id="UP000005237"/>
    </source>
</evidence>
<evidence type="ECO:0008006" key="12">
    <source>
        <dbReference type="Google" id="ProtNLM"/>
    </source>
</evidence>
<comment type="subcellular location">
    <subcellularLocation>
        <location evidence="1">Chromosome</location>
    </subcellularLocation>
</comment>
<dbReference type="Pfam" id="PF00856">
    <property type="entry name" value="SET"/>
    <property type="match status" value="1"/>
</dbReference>
<dbReference type="InterPro" id="IPR046341">
    <property type="entry name" value="SET_dom_sf"/>
</dbReference>
<evidence type="ECO:0000256" key="3">
    <source>
        <dbReference type="ARBA" id="ARBA00022603"/>
    </source>
</evidence>
<reference evidence="11" key="1">
    <citation type="submission" date="2010-08" db="EMBL/GenBank/DDBJ databases">
        <authorList>
            <consortium name="Caenorhabditis japonica Sequencing Consortium"/>
            <person name="Wilson R.K."/>
        </authorList>
    </citation>
    <scope>NUCLEOTIDE SEQUENCE [LARGE SCALE GENOMIC DNA]</scope>
    <source>
        <strain evidence="11">DF5081</strain>
    </source>
</reference>
<evidence type="ECO:0000313" key="10">
    <source>
        <dbReference type="EnsemblMetazoa" id="CJA15012.1"/>
    </source>
</evidence>